<dbReference type="EMBL" id="CAJPIN010020722">
    <property type="protein sequence ID" value="CAG2062511.1"/>
    <property type="molecule type" value="Genomic_DNA"/>
</dbReference>
<keyword evidence="2" id="KW-1185">Reference proteome</keyword>
<organism evidence="1 2">
    <name type="scientific">Timema podura</name>
    <name type="common">Walking stick</name>
    <dbReference type="NCBI Taxonomy" id="61482"/>
    <lineage>
        <taxon>Eukaryota</taxon>
        <taxon>Metazoa</taxon>
        <taxon>Ecdysozoa</taxon>
        <taxon>Arthropoda</taxon>
        <taxon>Hexapoda</taxon>
        <taxon>Insecta</taxon>
        <taxon>Pterygota</taxon>
        <taxon>Neoptera</taxon>
        <taxon>Polyneoptera</taxon>
        <taxon>Phasmatodea</taxon>
        <taxon>Timematodea</taxon>
        <taxon>Timematoidea</taxon>
        <taxon>Timematidae</taxon>
        <taxon>Timema</taxon>
    </lineage>
</organism>
<dbReference type="Proteomes" id="UP001153148">
    <property type="component" value="Unassembled WGS sequence"/>
</dbReference>
<evidence type="ECO:0000313" key="1">
    <source>
        <dbReference type="EMBL" id="CAG2062511.1"/>
    </source>
</evidence>
<gene>
    <name evidence="1" type="ORF">TPAB3V08_LOCUS9462</name>
</gene>
<evidence type="ECO:0000313" key="2">
    <source>
        <dbReference type="Proteomes" id="UP001153148"/>
    </source>
</evidence>
<reference evidence="1" key="1">
    <citation type="submission" date="2021-03" db="EMBL/GenBank/DDBJ databases">
        <authorList>
            <person name="Tran Van P."/>
        </authorList>
    </citation>
    <scope>NUCLEOTIDE SEQUENCE</scope>
</reference>
<name>A0ABN7P835_TIMPD</name>
<sequence length="469" mass="52577">MTPGHKEELTVPFPRSRAEIGKTVTFAEPAQEGVTATPKVSALATRGTSPTIEMETENLIKAIELITAQRDRCLASRAIDLETIDSQKKQMAAMREQMNQLSETNHGRAIKTHLQKGREYMSALEEKDALVAIKLSEEEINLLKTKLKSKDSIIAQLREKLMSSVDKSEHDKAITSHRKEIDRIKAFLSRKEQLSQTPIETTGDTRVQTREPVNRDPKRDQLDCQNLETGMLCSSNKQSADKQPCLCECENCEVCPKKLNYKINDIAGTKRFGKGEEKNYPNLEHGATIDNKEHNVYSDVHLLNARRVQKHLAETIIELARQRDESVSTLKSKQAIIDSLTEKIDKKQSDVKSSISQQEIDSDLKKSQNEIDNYLNLELSTSKKTYTLSEASDSIRNSSYTLSEASDSIQNSSYALSEASDSILNSSYALSEASDSIQNSSYALSEARKQVTLETLTIQVNHQPKKRLG</sequence>
<protein>
    <submittedName>
        <fullName evidence="1">Uncharacterized protein</fullName>
    </submittedName>
</protein>
<accession>A0ABN7P835</accession>
<proteinExistence type="predicted"/>
<comment type="caution">
    <text evidence="1">The sequence shown here is derived from an EMBL/GenBank/DDBJ whole genome shotgun (WGS) entry which is preliminary data.</text>
</comment>